<evidence type="ECO:0000256" key="1">
    <source>
        <dbReference type="ARBA" id="ARBA00004123"/>
    </source>
</evidence>
<proteinExistence type="inferred from homology"/>
<keyword evidence="8" id="KW-0539">Nucleus</keyword>
<dbReference type="SUPFAM" id="SSF55945">
    <property type="entry name" value="TATA-box binding protein-like"/>
    <property type="match status" value="1"/>
</dbReference>
<evidence type="ECO:0000256" key="6">
    <source>
        <dbReference type="ARBA" id="ARBA00023204"/>
    </source>
</evidence>
<dbReference type="CDD" id="cd00056">
    <property type="entry name" value="ENDO3c"/>
    <property type="match status" value="1"/>
</dbReference>
<sequence>MYSLRTLSATAIMKTAQKPKSKLKTTTTSSKQPKSISTFFKQTKRNLSTNTSKISISKTSNNLIKSETLILPPKDEEDLKWEPLLNMGKSELFLPLTFPTGQTFRWKQTGLLRYTGVIDSHLISLRQQLVDDGNGDGNGVFYFVHSNSDKDDAKAALEDYLNAGISLKEMWETFSASDPKFAELALHLGGARVLRQDPFECLIQFLCSSNNNIGRITKMVDFVSSLGKYLGTVEGFKFYEFPSPERLSSVSEDEFRVAGFGYRAKYIVNTMSALQSKPGGGAKWLISLRELGLHEAVEALCTLPGVGPKVAACIALFSLDQHHAIPVDTHVWQIATRYLIPELAGARLTPKLCNRVAEAFVNKYGKYAGWAQTLLFIAELPSQKALLATDVGTVKVIKPALTVAQDRANL</sequence>
<dbReference type="InterPro" id="IPR003265">
    <property type="entry name" value="HhH-GPD_domain"/>
</dbReference>
<dbReference type="GO" id="GO:0005634">
    <property type="term" value="C:nucleus"/>
    <property type="evidence" value="ECO:0007669"/>
    <property type="project" value="UniProtKB-SubCell"/>
</dbReference>
<dbReference type="Gene3D" id="1.10.340.30">
    <property type="entry name" value="Hypothetical protein, domain 2"/>
    <property type="match status" value="1"/>
</dbReference>
<dbReference type="Gene3D" id="1.10.1670.10">
    <property type="entry name" value="Helix-hairpin-Helix base-excision DNA repair enzymes (C-terminal)"/>
    <property type="match status" value="1"/>
</dbReference>
<accession>A0AAD4RVZ8</accession>
<evidence type="ECO:0000256" key="9">
    <source>
        <dbReference type="ARBA" id="ARBA00023268"/>
    </source>
</evidence>
<protein>
    <recommendedName>
        <fullName evidence="3">DNA-(apurinic or apyrimidinic site) lyase</fullName>
        <ecNumber evidence="3">4.2.99.18</ecNumber>
    </recommendedName>
</protein>
<dbReference type="GO" id="GO:0140078">
    <property type="term" value="F:class I DNA-(apurinic or apyrimidinic site) endonuclease activity"/>
    <property type="evidence" value="ECO:0007669"/>
    <property type="project" value="UniProtKB-EC"/>
</dbReference>
<evidence type="ECO:0000313" key="14">
    <source>
        <dbReference type="Proteomes" id="UP001202328"/>
    </source>
</evidence>
<evidence type="ECO:0000256" key="3">
    <source>
        <dbReference type="ARBA" id="ARBA00012720"/>
    </source>
</evidence>
<dbReference type="FunFam" id="1.10.340.30:FF:000012">
    <property type="entry name" value="N-glycosylase/DNA lyase"/>
    <property type="match status" value="1"/>
</dbReference>
<evidence type="ECO:0000256" key="10">
    <source>
        <dbReference type="ARBA" id="ARBA00023295"/>
    </source>
</evidence>
<comment type="catalytic activity">
    <reaction evidence="11">
        <text>2'-deoxyribonucleotide-(2'-deoxyribose 5'-phosphate)-2'-deoxyribonucleotide-DNA = a 3'-end 2'-deoxyribonucleotide-(2,3-dehydro-2,3-deoxyribose 5'-phosphate)-DNA + a 5'-end 5'-phospho-2'-deoxyribonucleoside-DNA + H(+)</text>
        <dbReference type="Rhea" id="RHEA:66592"/>
        <dbReference type="Rhea" id="RHEA-COMP:13180"/>
        <dbReference type="Rhea" id="RHEA-COMP:16897"/>
        <dbReference type="Rhea" id="RHEA-COMP:17067"/>
        <dbReference type="ChEBI" id="CHEBI:15378"/>
        <dbReference type="ChEBI" id="CHEBI:136412"/>
        <dbReference type="ChEBI" id="CHEBI:157695"/>
        <dbReference type="ChEBI" id="CHEBI:167181"/>
        <dbReference type="EC" id="4.2.99.18"/>
    </reaction>
</comment>
<dbReference type="SMART" id="SM00478">
    <property type="entry name" value="ENDO3c"/>
    <property type="match status" value="1"/>
</dbReference>
<keyword evidence="14" id="KW-1185">Reference proteome</keyword>
<keyword evidence="10" id="KW-0326">Glycosidase</keyword>
<dbReference type="EMBL" id="JAJJMB010017645">
    <property type="protein sequence ID" value="KAI3836398.1"/>
    <property type="molecule type" value="Genomic_DNA"/>
</dbReference>
<evidence type="ECO:0000256" key="11">
    <source>
        <dbReference type="ARBA" id="ARBA00044632"/>
    </source>
</evidence>
<evidence type="ECO:0000256" key="8">
    <source>
        <dbReference type="ARBA" id="ARBA00023242"/>
    </source>
</evidence>
<dbReference type="AlphaFoldDB" id="A0AAD4RVZ8"/>
<comment type="similarity">
    <text evidence="2">Belongs to the type-1 OGG1 family.</text>
</comment>
<dbReference type="PANTHER" id="PTHR10242:SF2">
    <property type="entry name" value="N-GLYCOSYLASE_DNA LYASE"/>
    <property type="match status" value="1"/>
</dbReference>
<keyword evidence="6" id="KW-0234">DNA repair</keyword>
<dbReference type="Gene3D" id="3.30.310.40">
    <property type="match status" value="1"/>
</dbReference>
<dbReference type="FunFam" id="1.10.1670.10:FF:000005">
    <property type="entry name" value="N-glycosylase/DNA lyase OGG1"/>
    <property type="match status" value="1"/>
</dbReference>
<feature type="domain" description="HhH-GPD" evidence="12">
    <location>
        <begin position="207"/>
        <end position="380"/>
    </location>
</feature>
<keyword evidence="7" id="KW-0456">Lyase</keyword>
<dbReference type="InterPro" id="IPR052054">
    <property type="entry name" value="Oxidative_DNA_repair_enzyme"/>
</dbReference>
<keyword evidence="9" id="KW-0511">Multifunctional enzyme</keyword>
<dbReference type="GO" id="GO:0034039">
    <property type="term" value="F:8-oxo-7,8-dihydroguanine DNA N-glycosylase activity"/>
    <property type="evidence" value="ECO:0007669"/>
    <property type="project" value="TreeGrafter"/>
</dbReference>
<comment type="caution">
    <text evidence="13">The sequence shown here is derived from an EMBL/GenBank/DDBJ whole genome shotgun (WGS) entry which is preliminary data.</text>
</comment>
<dbReference type="Pfam" id="PF07934">
    <property type="entry name" value="OGG_N"/>
    <property type="match status" value="1"/>
</dbReference>
<dbReference type="Proteomes" id="UP001202328">
    <property type="component" value="Unassembled WGS sequence"/>
</dbReference>
<dbReference type="PANTHER" id="PTHR10242">
    <property type="entry name" value="8-OXOGUANINE DNA GLYCOSYLASE"/>
    <property type="match status" value="1"/>
</dbReference>
<dbReference type="GO" id="GO:0003684">
    <property type="term" value="F:damaged DNA binding"/>
    <property type="evidence" value="ECO:0007669"/>
    <property type="project" value="InterPro"/>
</dbReference>
<keyword evidence="5" id="KW-0378">Hydrolase</keyword>
<dbReference type="InterPro" id="IPR012904">
    <property type="entry name" value="OGG_N"/>
</dbReference>
<comment type="subcellular location">
    <subcellularLocation>
        <location evidence="1">Nucleus</location>
    </subcellularLocation>
</comment>
<dbReference type="Pfam" id="PF00730">
    <property type="entry name" value="HhH-GPD"/>
    <property type="match status" value="1"/>
</dbReference>
<evidence type="ECO:0000256" key="2">
    <source>
        <dbReference type="ARBA" id="ARBA00010679"/>
    </source>
</evidence>
<reference evidence="13" key="1">
    <citation type="submission" date="2022-04" db="EMBL/GenBank/DDBJ databases">
        <title>A functionally conserved STORR gene fusion in Papaver species that diverged 16.8 million years ago.</title>
        <authorList>
            <person name="Catania T."/>
        </authorList>
    </citation>
    <scope>NUCLEOTIDE SEQUENCE</scope>
    <source>
        <strain evidence="13">S-188037</strain>
    </source>
</reference>
<organism evidence="13 14">
    <name type="scientific">Papaver atlanticum</name>
    <dbReference type="NCBI Taxonomy" id="357466"/>
    <lineage>
        <taxon>Eukaryota</taxon>
        <taxon>Viridiplantae</taxon>
        <taxon>Streptophyta</taxon>
        <taxon>Embryophyta</taxon>
        <taxon>Tracheophyta</taxon>
        <taxon>Spermatophyta</taxon>
        <taxon>Magnoliopsida</taxon>
        <taxon>Ranunculales</taxon>
        <taxon>Papaveraceae</taxon>
        <taxon>Papaveroideae</taxon>
        <taxon>Papaver</taxon>
    </lineage>
</organism>
<dbReference type="GO" id="GO:0006289">
    <property type="term" value="P:nucleotide-excision repair"/>
    <property type="evidence" value="ECO:0007669"/>
    <property type="project" value="InterPro"/>
</dbReference>
<gene>
    <name evidence="13" type="ORF">MKW98_008159</name>
</gene>
<dbReference type="SUPFAM" id="SSF48150">
    <property type="entry name" value="DNA-glycosylase"/>
    <property type="match status" value="1"/>
</dbReference>
<evidence type="ECO:0000313" key="13">
    <source>
        <dbReference type="EMBL" id="KAI3836398.1"/>
    </source>
</evidence>
<dbReference type="GO" id="GO:0006285">
    <property type="term" value="P:base-excision repair, AP site formation"/>
    <property type="evidence" value="ECO:0007669"/>
    <property type="project" value="TreeGrafter"/>
</dbReference>
<evidence type="ECO:0000256" key="7">
    <source>
        <dbReference type="ARBA" id="ARBA00023239"/>
    </source>
</evidence>
<evidence type="ECO:0000256" key="4">
    <source>
        <dbReference type="ARBA" id="ARBA00022763"/>
    </source>
</evidence>
<dbReference type="InterPro" id="IPR011257">
    <property type="entry name" value="DNA_glycosylase"/>
</dbReference>
<name>A0AAD4RVZ8_9MAGN</name>
<evidence type="ECO:0000256" key="5">
    <source>
        <dbReference type="ARBA" id="ARBA00022801"/>
    </source>
</evidence>
<keyword evidence="4" id="KW-0227">DNA damage</keyword>
<evidence type="ECO:0000259" key="12">
    <source>
        <dbReference type="SMART" id="SM00478"/>
    </source>
</evidence>
<dbReference type="InterPro" id="IPR023170">
    <property type="entry name" value="HhH_base_excis_C"/>
</dbReference>
<dbReference type="EC" id="4.2.99.18" evidence="3"/>